<dbReference type="CDD" id="cd05829">
    <property type="entry name" value="Sortase_F"/>
    <property type="match status" value="1"/>
</dbReference>
<dbReference type="InterPro" id="IPR042001">
    <property type="entry name" value="Sortase_F"/>
</dbReference>
<feature type="compositionally biased region" description="Low complexity" evidence="2">
    <location>
        <begin position="47"/>
        <end position="68"/>
    </location>
</feature>
<dbReference type="AlphaFoldDB" id="A0A7H0HNK0"/>
<name>A0A7H0HNK0_9ACTN</name>
<proteinExistence type="predicted"/>
<dbReference type="GO" id="GO:0016787">
    <property type="term" value="F:hydrolase activity"/>
    <property type="evidence" value="ECO:0007669"/>
    <property type="project" value="UniProtKB-KW"/>
</dbReference>
<sequence length="238" mass="25008">MAPHHTSPQPPVTSRSLARALLWPAVAALLGFLLIYNSVGATTDAKPSAGPAASAPAAAAPSDPAAGDPADEGRATPVVEPISLERSEPQRIRIPRIAVDAPFMGLSVGPSGMLDAPPPDDRNLVGWWQEGVTPGELGTSIVAGHVDTRTGPAVFLLLPTLKAGDTVDIVRRDGSTATFVVDSVENFSKASFPNDRVYADTPDAQLRLITCGGEYDRKAKDYKENVVVFAHLDSVKQP</sequence>
<organism evidence="4 5">
    <name type="scientific">Streptomyces genisteinicus</name>
    <dbReference type="NCBI Taxonomy" id="2768068"/>
    <lineage>
        <taxon>Bacteria</taxon>
        <taxon>Bacillati</taxon>
        <taxon>Actinomycetota</taxon>
        <taxon>Actinomycetes</taxon>
        <taxon>Kitasatosporales</taxon>
        <taxon>Streptomycetaceae</taxon>
        <taxon>Streptomyces</taxon>
    </lineage>
</organism>
<keyword evidence="3" id="KW-0812">Transmembrane</keyword>
<dbReference type="Pfam" id="PF04203">
    <property type="entry name" value="Sortase"/>
    <property type="match status" value="1"/>
</dbReference>
<keyword evidence="3" id="KW-1133">Transmembrane helix</keyword>
<dbReference type="Gene3D" id="2.40.260.10">
    <property type="entry name" value="Sortase"/>
    <property type="match status" value="1"/>
</dbReference>
<dbReference type="EMBL" id="CP060825">
    <property type="protein sequence ID" value="QNP62116.1"/>
    <property type="molecule type" value="Genomic_DNA"/>
</dbReference>
<dbReference type="NCBIfam" id="NF033748">
    <property type="entry name" value="class_F_sortase"/>
    <property type="match status" value="1"/>
</dbReference>
<evidence type="ECO:0000256" key="2">
    <source>
        <dbReference type="SAM" id="MobiDB-lite"/>
    </source>
</evidence>
<protein>
    <submittedName>
        <fullName evidence="4">Class F sortase</fullName>
    </submittedName>
</protein>
<keyword evidence="1" id="KW-0378">Hydrolase</keyword>
<accession>A0A7H0HNK0</accession>
<dbReference type="InterPro" id="IPR005754">
    <property type="entry name" value="Sortase"/>
</dbReference>
<feature type="transmembrane region" description="Helical" evidence="3">
    <location>
        <begin position="20"/>
        <end position="39"/>
    </location>
</feature>
<dbReference type="SUPFAM" id="SSF63817">
    <property type="entry name" value="Sortase"/>
    <property type="match status" value="1"/>
</dbReference>
<dbReference type="Proteomes" id="UP000516230">
    <property type="component" value="Chromosome"/>
</dbReference>
<dbReference type="KEGG" id="sgj:IAG43_03680"/>
<evidence type="ECO:0000256" key="1">
    <source>
        <dbReference type="ARBA" id="ARBA00022801"/>
    </source>
</evidence>
<dbReference type="RefSeq" id="WP_187739317.1">
    <property type="nucleotide sequence ID" value="NZ_CP060825.1"/>
</dbReference>
<dbReference type="InterPro" id="IPR023365">
    <property type="entry name" value="Sortase_dom-sf"/>
</dbReference>
<gene>
    <name evidence="4" type="ORF">IAG43_03680</name>
</gene>
<reference evidence="4 5" key="1">
    <citation type="submission" date="2020-08" db="EMBL/GenBank/DDBJ databases">
        <title>A novel species.</title>
        <authorList>
            <person name="Gao J."/>
        </authorList>
    </citation>
    <scope>NUCLEOTIDE SEQUENCE [LARGE SCALE GENOMIC DNA]</scope>
    <source>
        <strain evidence="4 5">CRPJ-33</strain>
    </source>
</reference>
<feature type="region of interest" description="Disordered" evidence="2">
    <location>
        <begin position="44"/>
        <end position="86"/>
    </location>
</feature>
<evidence type="ECO:0000256" key="3">
    <source>
        <dbReference type="SAM" id="Phobius"/>
    </source>
</evidence>
<evidence type="ECO:0000313" key="4">
    <source>
        <dbReference type="EMBL" id="QNP62116.1"/>
    </source>
</evidence>
<keyword evidence="5" id="KW-1185">Reference proteome</keyword>
<keyword evidence="3" id="KW-0472">Membrane</keyword>
<evidence type="ECO:0000313" key="5">
    <source>
        <dbReference type="Proteomes" id="UP000516230"/>
    </source>
</evidence>